<dbReference type="InterPro" id="IPR003594">
    <property type="entry name" value="HATPase_dom"/>
</dbReference>
<dbReference type="SUPFAM" id="SSF55874">
    <property type="entry name" value="ATPase domain of HSP90 chaperone/DNA topoisomerase II/histidine kinase"/>
    <property type="match status" value="1"/>
</dbReference>
<proteinExistence type="predicted"/>
<dbReference type="EMBL" id="VFOZ01000001">
    <property type="protein sequence ID" value="TQL96123.1"/>
    <property type="molecule type" value="Genomic_DNA"/>
</dbReference>
<comment type="caution">
    <text evidence="4">The sequence shown here is derived from an EMBL/GenBank/DDBJ whole genome shotgun (WGS) entry which is preliminary data.</text>
</comment>
<feature type="region of interest" description="Disordered" evidence="2">
    <location>
        <begin position="1"/>
        <end position="26"/>
    </location>
</feature>
<dbReference type="CDD" id="cd16936">
    <property type="entry name" value="HATPase_RsbW-like"/>
    <property type="match status" value="1"/>
</dbReference>
<name>A0A543CG92_9ACTN</name>
<dbReference type="Proteomes" id="UP000316096">
    <property type="component" value="Unassembled WGS sequence"/>
</dbReference>
<evidence type="ECO:0000313" key="5">
    <source>
        <dbReference type="Proteomes" id="UP000316096"/>
    </source>
</evidence>
<dbReference type="PANTHER" id="PTHR35526:SF3">
    <property type="entry name" value="ANTI-SIGMA-F FACTOR RSBW"/>
    <property type="match status" value="1"/>
</dbReference>
<keyword evidence="1" id="KW-0723">Serine/threonine-protein kinase</keyword>
<dbReference type="InterPro" id="IPR050267">
    <property type="entry name" value="Anti-sigma-factor_SerPK"/>
</dbReference>
<evidence type="ECO:0000259" key="3">
    <source>
        <dbReference type="Pfam" id="PF13581"/>
    </source>
</evidence>
<keyword evidence="1" id="KW-0418">Kinase</keyword>
<dbReference type="GO" id="GO:0004674">
    <property type="term" value="F:protein serine/threonine kinase activity"/>
    <property type="evidence" value="ECO:0007669"/>
    <property type="project" value="UniProtKB-KW"/>
</dbReference>
<keyword evidence="1" id="KW-0808">Transferase</keyword>
<dbReference type="PANTHER" id="PTHR35526">
    <property type="entry name" value="ANTI-SIGMA-F FACTOR RSBW-RELATED"/>
    <property type="match status" value="1"/>
</dbReference>
<protein>
    <recommendedName>
        <fullName evidence="3">Histidine kinase/HSP90-like ATPase domain-containing protein</fullName>
    </recommendedName>
</protein>
<evidence type="ECO:0000256" key="2">
    <source>
        <dbReference type="SAM" id="MobiDB-lite"/>
    </source>
</evidence>
<organism evidence="4 5">
    <name type="scientific">Actinoallomurus bryophytorum</name>
    <dbReference type="NCBI Taxonomy" id="1490222"/>
    <lineage>
        <taxon>Bacteria</taxon>
        <taxon>Bacillati</taxon>
        <taxon>Actinomycetota</taxon>
        <taxon>Actinomycetes</taxon>
        <taxon>Streptosporangiales</taxon>
        <taxon>Thermomonosporaceae</taxon>
        <taxon>Actinoallomurus</taxon>
    </lineage>
</organism>
<sequence length="158" mass="17409">MATDNARTLDEQRSATSDSPTYRIPLPPHPIAAEQARIMTRLALAEWGMNAIVDNALIITAELVTNAVKIGEVLHLTLSQQDGTVLVEVWDSSEAAPDRKQRSFDRVDGRGLLLVEACAKDWGWRLENRGGKTIWARVGDLDAEPDASEIPPPRAVRM</sequence>
<dbReference type="InterPro" id="IPR036890">
    <property type="entry name" value="HATPase_C_sf"/>
</dbReference>
<feature type="domain" description="Histidine kinase/HSP90-like ATPase" evidence="3">
    <location>
        <begin position="38"/>
        <end position="136"/>
    </location>
</feature>
<evidence type="ECO:0000313" key="4">
    <source>
        <dbReference type="EMBL" id="TQL96123.1"/>
    </source>
</evidence>
<accession>A0A543CG92</accession>
<dbReference type="AlphaFoldDB" id="A0A543CG92"/>
<keyword evidence="5" id="KW-1185">Reference proteome</keyword>
<dbReference type="Pfam" id="PF13581">
    <property type="entry name" value="HATPase_c_2"/>
    <property type="match status" value="1"/>
</dbReference>
<gene>
    <name evidence="4" type="ORF">FB559_1644</name>
</gene>
<evidence type="ECO:0000256" key="1">
    <source>
        <dbReference type="ARBA" id="ARBA00022527"/>
    </source>
</evidence>
<dbReference type="Gene3D" id="3.30.565.10">
    <property type="entry name" value="Histidine kinase-like ATPase, C-terminal domain"/>
    <property type="match status" value="1"/>
</dbReference>
<reference evidence="4 5" key="1">
    <citation type="submission" date="2019-06" db="EMBL/GenBank/DDBJ databases">
        <title>Sequencing the genomes of 1000 actinobacteria strains.</title>
        <authorList>
            <person name="Klenk H.-P."/>
        </authorList>
    </citation>
    <scope>NUCLEOTIDE SEQUENCE [LARGE SCALE GENOMIC DNA]</scope>
    <source>
        <strain evidence="4 5">DSM 102200</strain>
    </source>
</reference>